<evidence type="ECO:0000313" key="1">
    <source>
        <dbReference type="EMBL" id="EER45367.1"/>
    </source>
</evidence>
<dbReference type="AlphaFoldDB" id="C6H2L4"/>
<name>C6H2L4_AJECH</name>
<sequence length="100" mass="11617">MPINNSELIMVNAKGERQHGYLGISSWPLTEDTDTWPKKKKKNVIHFDRENPDPAGSMLLGWTDYRIWYPTIQAEGAQGRSLSCRMNFKENEKLDAQQRH</sequence>
<dbReference type="HOGENOM" id="CLU_2305255_0_0_1"/>
<evidence type="ECO:0000313" key="2">
    <source>
        <dbReference type="Proteomes" id="UP000002624"/>
    </source>
</evidence>
<gene>
    <name evidence="1" type="ORF">HCDG_00946</name>
</gene>
<dbReference type="Proteomes" id="UP000002624">
    <property type="component" value="Unassembled WGS sequence"/>
</dbReference>
<dbReference type="VEuPathDB" id="FungiDB:HCDG_00946"/>
<proteinExistence type="predicted"/>
<reference evidence="2" key="1">
    <citation type="submission" date="2009-05" db="EMBL/GenBank/DDBJ databases">
        <title>The genome sequence of Ajellomyces capsulatus strain H143.</title>
        <authorList>
            <person name="Champion M."/>
            <person name="Cuomo C.A."/>
            <person name="Ma L.-J."/>
            <person name="Henn M.R."/>
            <person name="Sil A."/>
            <person name="Goldman B."/>
            <person name="Young S.K."/>
            <person name="Kodira C.D."/>
            <person name="Zeng Q."/>
            <person name="Koehrsen M."/>
            <person name="Alvarado L."/>
            <person name="Berlin A.M."/>
            <person name="Borenstein D."/>
            <person name="Chen Z."/>
            <person name="Engels R."/>
            <person name="Freedman E."/>
            <person name="Gellesch M."/>
            <person name="Goldberg J."/>
            <person name="Griggs A."/>
            <person name="Gujja S."/>
            <person name="Heiman D.I."/>
            <person name="Hepburn T.A."/>
            <person name="Howarth C."/>
            <person name="Jen D."/>
            <person name="Larson L."/>
            <person name="Lewis B."/>
            <person name="Mehta T."/>
            <person name="Park D."/>
            <person name="Pearson M."/>
            <person name="Roberts A."/>
            <person name="Saif S."/>
            <person name="Shea T.D."/>
            <person name="Shenoy N."/>
            <person name="Sisk P."/>
            <person name="Stolte C."/>
            <person name="Sykes S."/>
            <person name="Walk T."/>
            <person name="White J."/>
            <person name="Yandava C."/>
            <person name="Klein B."/>
            <person name="McEwen J.G."/>
            <person name="Puccia R."/>
            <person name="Goldman G.H."/>
            <person name="Felipe M.S."/>
            <person name="Nino-Vega G."/>
            <person name="San-Blas G."/>
            <person name="Taylor J.W."/>
            <person name="Mendoza L."/>
            <person name="Galagan J.E."/>
            <person name="Nusbaum C."/>
            <person name="Birren B.W."/>
        </authorList>
    </citation>
    <scope>NUCLEOTIDE SEQUENCE [LARGE SCALE GENOMIC DNA]</scope>
    <source>
        <strain evidence="2">H143</strain>
    </source>
</reference>
<protein>
    <submittedName>
        <fullName evidence="1">Uncharacterized protein</fullName>
    </submittedName>
</protein>
<organism evidence="1 2">
    <name type="scientific">Ajellomyces capsulatus (strain H143)</name>
    <name type="common">Darling's disease fungus</name>
    <name type="synonym">Histoplasma capsulatum</name>
    <dbReference type="NCBI Taxonomy" id="544712"/>
    <lineage>
        <taxon>Eukaryota</taxon>
        <taxon>Fungi</taxon>
        <taxon>Dikarya</taxon>
        <taxon>Ascomycota</taxon>
        <taxon>Pezizomycotina</taxon>
        <taxon>Eurotiomycetes</taxon>
        <taxon>Eurotiomycetidae</taxon>
        <taxon>Onygenales</taxon>
        <taxon>Ajellomycetaceae</taxon>
        <taxon>Histoplasma</taxon>
    </lineage>
</organism>
<accession>C6H2L4</accession>
<dbReference type="EMBL" id="GG692419">
    <property type="protein sequence ID" value="EER45367.1"/>
    <property type="molecule type" value="Genomic_DNA"/>
</dbReference>